<dbReference type="Pfam" id="PF02277">
    <property type="entry name" value="DBI_PRT"/>
    <property type="match status" value="1"/>
</dbReference>
<dbReference type="Gene3D" id="3.40.50.10210">
    <property type="match status" value="1"/>
</dbReference>
<organism evidence="11 12">
    <name type="scientific">Vibrio nigripulchritudo SOn1</name>
    <dbReference type="NCBI Taxonomy" id="1238450"/>
    <lineage>
        <taxon>Bacteria</taxon>
        <taxon>Pseudomonadati</taxon>
        <taxon>Pseudomonadota</taxon>
        <taxon>Gammaproteobacteria</taxon>
        <taxon>Vibrionales</taxon>
        <taxon>Vibrionaceae</taxon>
        <taxon>Vibrio</taxon>
    </lineage>
</organism>
<evidence type="ECO:0000256" key="5">
    <source>
        <dbReference type="ARBA" id="ARBA00022573"/>
    </source>
</evidence>
<dbReference type="InterPro" id="IPR003200">
    <property type="entry name" value="Nict_dMeBzImd_PRibTrfase"/>
</dbReference>
<dbReference type="GO" id="GO:0008939">
    <property type="term" value="F:nicotinate-nucleotide-dimethylbenzimidazole phosphoribosyltransferase activity"/>
    <property type="evidence" value="ECO:0007669"/>
    <property type="project" value="UniProtKB-UniRule"/>
</dbReference>
<dbReference type="InterPro" id="IPR017846">
    <property type="entry name" value="Nict_dMeBzImd_PRibTrfase_bact"/>
</dbReference>
<evidence type="ECO:0000313" key="11">
    <source>
        <dbReference type="EMBL" id="CCO44586.1"/>
    </source>
</evidence>
<dbReference type="Gene3D" id="1.10.1610.10">
    <property type="match status" value="1"/>
</dbReference>
<proteinExistence type="inferred from homology"/>
<comment type="function">
    <text evidence="10">Catalyzes the synthesis of alpha-ribazole-5'-phosphate from nicotinate mononucleotide (NAMN) and 5,6-dimethylbenzimidazole (DMB).</text>
</comment>
<dbReference type="PANTHER" id="PTHR43463">
    <property type="entry name" value="NICOTINATE-NUCLEOTIDE--DIMETHYLBENZIMIDAZOLE PHOSPHORIBOSYLTRANSFERASE"/>
    <property type="match status" value="1"/>
</dbReference>
<evidence type="ECO:0000256" key="9">
    <source>
        <dbReference type="ARBA" id="ARBA00047340"/>
    </source>
</evidence>
<dbReference type="AlphaFoldDB" id="A0AAV2VJ96"/>
<comment type="catalytic activity">
    <reaction evidence="9 10">
        <text>5,6-dimethylbenzimidazole + nicotinate beta-D-ribonucleotide = alpha-ribazole 5'-phosphate + nicotinate + H(+)</text>
        <dbReference type="Rhea" id="RHEA:11196"/>
        <dbReference type="ChEBI" id="CHEBI:15378"/>
        <dbReference type="ChEBI" id="CHEBI:15890"/>
        <dbReference type="ChEBI" id="CHEBI:32544"/>
        <dbReference type="ChEBI" id="CHEBI:57502"/>
        <dbReference type="ChEBI" id="CHEBI:57918"/>
        <dbReference type="EC" id="2.4.2.21"/>
    </reaction>
</comment>
<comment type="caution">
    <text evidence="11">The sequence shown here is derived from an EMBL/GenBank/DDBJ whole genome shotgun (WGS) entry which is preliminary data.</text>
</comment>
<dbReference type="InterPro" id="IPR036087">
    <property type="entry name" value="Nict_dMeBzImd_PRibTrfase_sf"/>
</dbReference>
<evidence type="ECO:0000256" key="2">
    <source>
        <dbReference type="ARBA" id="ARBA00007110"/>
    </source>
</evidence>
<evidence type="ECO:0000256" key="3">
    <source>
        <dbReference type="ARBA" id="ARBA00011991"/>
    </source>
</evidence>
<dbReference type="PANTHER" id="PTHR43463:SF1">
    <property type="entry name" value="NICOTINATE-NUCLEOTIDE--DIMETHYLBENZIMIDAZOLE PHOSPHORIBOSYLTRANSFERASE"/>
    <property type="match status" value="1"/>
</dbReference>
<evidence type="ECO:0000313" key="12">
    <source>
        <dbReference type="Proteomes" id="UP000018211"/>
    </source>
</evidence>
<comment type="similarity">
    <text evidence="2 10">Belongs to the CobT family.</text>
</comment>
<evidence type="ECO:0000256" key="1">
    <source>
        <dbReference type="ARBA" id="ARBA00005049"/>
    </source>
</evidence>
<feature type="active site" description="Proton acceptor" evidence="10">
    <location>
        <position position="315"/>
    </location>
</feature>
<dbReference type="HAMAP" id="MF_00230">
    <property type="entry name" value="CobT"/>
    <property type="match status" value="1"/>
</dbReference>
<dbReference type="EC" id="2.4.2.21" evidence="3 10"/>
<gene>
    <name evidence="10" type="primary">cobT</name>
    <name evidence="11" type="ORF">VIBNISOn1_1160094</name>
</gene>
<evidence type="ECO:0000256" key="4">
    <source>
        <dbReference type="ARBA" id="ARBA00015486"/>
    </source>
</evidence>
<dbReference type="RefSeq" id="WP_022610388.1">
    <property type="nucleotide sequence ID" value="NZ_LK391965.1"/>
</dbReference>
<dbReference type="InterPro" id="IPR023195">
    <property type="entry name" value="Nict_dMeBzImd_PRibTrfase_N"/>
</dbReference>
<dbReference type="NCBIfam" id="TIGR03160">
    <property type="entry name" value="cobT_DBIPRT"/>
    <property type="match status" value="1"/>
</dbReference>
<accession>A0AAV2VJ96</accession>
<name>A0AAV2VJ96_9VIBR</name>
<dbReference type="CDD" id="cd02439">
    <property type="entry name" value="DMB-PRT_CobT"/>
    <property type="match status" value="1"/>
</dbReference>
<reference evidence="11 12" key="1">
    <citation type="journal article" date="2013" name="ISME J.">
        <title>Comparative genomics of pathogenic lineages of Vibrio nigripulchritudo identifies virulence-associated traits.</title>
        <authorList>
            <person name="Goudenege D."/>
            <person name="Labreuche Y."/>
            <person name="Krin E."/>
            <person name="Ansquer D."/>
            <person name="Mangenot S."/>
            <person name="Calteau A."/>
            <person name="Medigue C."/>
            <person name="Mazel D."/>
            <person name="Polz M.F."/>
            <person name="Le Roux F."/>
        </authorList>
    </citation>
    <scope>NUCLEOTIDE SEQUENCE [LARGE SCALE GENOMIC DNA]</scope>
    <source>
        <strain evidence="11 12">SOn1</strain>
    </source>
</reference>
<dbReference type="NCBIfam" id="NF000996">
    <property type="entry name" value="PRK00105.1"/>
    <property type="match status" value="1"/>
</dbReference>
<sequence length="346" mass="36952">MLDQTHSQYIKDVIDQKTKPRGALGLLEDTAHHLALIQSQGKSEPASKIELSKPHMLVFAGDHGIAREGVSIAPSEVTYQMVQNFLAGGAAINCFCKLNNIALSVIDTGILTPIESQQNHYHVQRLGSGTENFAEQPAMSRDTAEKGIQLGRKVVDKLSEDGLDMLMFGEMGIGNTSSASALLSLALGIEAEDSVGVGTGITQEQLKKKIDLVQKAISRCKRSGVSHDPINILSEVGGYEIVQMVGAFLAAQEKNIPVLVDGFIVSVAGLLAIRIEPKVRDVMLFAHCSEEHAHRLVLEALQAKPMIDLGLRLGEGTGAALAYPLVLAAAAFYNDMASFQSAGVTV</sequence>
<evidence type="ECO:0000256" key="8">
    <source>
        <dbReference type="ARBA" id="ARBA00030686"/>
    </source>
</evidence>
<comment type="pathway">
    <text evidence="1 10">Nucleoside biosynthesis; alpha-ribazole biosynthesis; alpha-ribazole from 5,6-dimethylbenzimidazole: step 1/2.</text>
</comment>
<dbReference type="GO" id="GO:0009236">
    <property type="term" value="P:cobalamin biosynthetic process"/>
    <property type="evidence" value="ECO:0007669"/>
    <property type="project" value="UniProtKB-UniRule"/>
</dbReference>
<keyword evidence="7 10" id="KW-0808">Transferase</keyword>
<dbReference type="Proteomes" id="UP000018211">
    <property type="component" value="Unassembled WGS sequence"/>
</dbReference>
<dbReference type="EMBL" id="CAOF01000020">
    <property type="protein sequence ID" value="CCO44586.1"/>
    <property type="molecule type" value="Genomic_DNA"/>
</dbReference>
<evidence type="ECO:0000256" key="10">
    <source>
        <dbReference type="HAMAP-Rule" id="MF_00230"/>
    </source>
</evidence>
<dbReference type="SUPFAM" id="SSF52733">
    <property type="entry name" value="Nicotinate mononucleotide:5,6-dimethylbenzimidazole phosphoribosyltransferase (CobT)"/>
    <property type="match status" value="1"/>
</dbReference>
<dbReference type="FunFam" id="3.40.50.10210:FF:000001">
    <property type="entry name" value="Nicotinate-nucleotide--dimethylbenzimidazole phosphoribosyltransferase"/>
    <property type="match status" value="1"/>
</dbReference>
<protein>
    <recommendedName>
        <fullName evidence="4 10">Nicotinate-nucleotide--dimethylbenzimidazole phosphoribosyltransferase</fullName>
        <shortName evidence="10">NN:DBI PRT</shortName>
        <ecNumber evidence="3 10">2.4.2.21</ecNumber>
    </recommendedName>
    <alternativeName>
        <fullName evidence="8 10">N(1)-alpha-phosphoribosyltransferase</fullName>
    </alternativeName>
</protein>
<evidence type="ECO:0000256" key="6">
    <source>
        <dbReference type="ARBA" id="ARBA00022676"/>
    </source>
</evidence>
<evidence type="ECO:0000256" key="7">
    <source>
        <dbReference type="ARBA" id="ARBA00022679"/>
    </source>
</evidence>
<keyword evidence="6 10" id="KW-0328">Glycosyltransferase</keyword>
<keyword evidence="5 10" id="KW-0169">Cobalamin biosynthesis</keyword>